<dbReference type="AlphaFoldDB" id="A0A1T4VXJ0"/>
<gene>
    <name evidence="2" type="ORF">SAMN02745702_01065</name>
</gene>
<keyword evidence="1" id="KW-0732">Signal</keyword>
<proteinExistence type="predicted"/>
<evidence type="ECO:0000256" key="1">
    <source>
        <dbReference type="SAM" id="SignalP"/>
    </source>
</evidence>
<dbReference type="RefSeq" id="WP_078684370.1">
    <property type="nucleotide sequence ID" value="NZ_FUYA01000003.1"/>
</dbReference>
<accession>A0A1T4VXJ0</accession>
<dbReference type="STRING" id="1121442.SAMN02745702_01065"/>
<name>A0A1T4VXJ0_9BACT</name>
<protein>
    <recommendedName>
        <fullName evidence="4">Lipoprotein</fullName>
    </recommendedName>
</protein>
<dbReference type="EMBL" id="FUYA01000003">
    <property type="protein sequence ID" value="SKA69211.1"/>
    <property type="molecule type" value="Genomic_DNA"/>
</dbReference>
<evidence type="ECO:0000313" key="2">
    <source>
        <dbReference type="EMBL" id="SKA69211.1"/>
    </source>
</evidence>
<feature type="chain" id="PRO_5012120284" description="Lipoprotein" evidence="1">
    <location>
        <begin position="22"/>
        <end position="224"/>
    </location>
</feature>
<organism evidence="2 3">
    <name type="scientific">Desulfobaculum bizertense DSM 18034</name>
    <dbReference type="NCBI Taxonomy" id="1121442"/>
    <lineage>
        <taxon>Bacteria</taxon>
        <taxon>Pseudomonadati</taxon>
        <taxon>Thermodesulfobacteriota</taxon>
        <taxon>Desulfovibrionia</taxon>
        <taxon>Desulfovibrionales</taxon>
        <taxon>Desulfovibrionaceae</taxon>
        <taxon>Desulfobaculum</taxon>
    </lineage>
</organism>
<sequence length="224" mass="24573">MNPRISVLAACMALFLLCSCAGDFDLSGPGTVYLDEEVKSSDVQRMVQPKNHPMRPLTALMLPLRVDQKMRDRSYLGMELSRIVWQSMLEVQAFPALSFAEDSALRNDFAAAQSVAISQGADLIIGGEITHILDGGTAGQTQVSMRIRVYDATTGTLIWSLAQAGQIIPGQTRDFVFYRLKSRLPLSPVQTVVGSMAQSMGEIIRDWNMPQPKDDAKESPKPAL</sequence>
<evidence type="ECO:0000313" key="3">
    <source>
        <dbReference type="Proteomes" id="UP000189733"/>
    </source>
</evidence>
<keyword evidence="3" id="KW-1185">Reference proteome</keyword>
<feature type="signal peptide" evidence="1">
    <location>
        <begin position="1"/>
        <end position="21"/>
    </location>
</feature>
<dbReference type="Proteomes" id="UP000189733">
    <property type="component" value="Unassembled WGS sequence"/>
</dbReference>
<evidence type="ECO:0008006" key="4">
    <source>
        <dbReference type="Google" id="ProtNLM"/>
    </source>
</evidence>
<reference evidence="2 3" key="1">
    <citation type="submission" date="2017-02" db="EMBL/GenBank/DDBJ databases">
        <authorList>
            <person name="Peterson S.W."/>
        </authorList>
    </citation>
    <scope>NUCLEOTIDE SEQUENCE [LARGE SCALE GENOMIC DNA]</scope>
    <source>
        <strain evidence="2 3">DSM 18034</strain>
    </source>
</reference>
<dbReference type="OrthoDB" id="5422390at2"/>
<dbReference type="PROSITE" id="PS51257">
    <property type="entry name" value="PROKAR_LIPOPROTEIN"/>
    <property type="match status" value="1"/>
</dbReference>